<dbReference type="AlphaFoldDB" id="A0A8C2C0P0"/>
<dbReference type="GO" id="GO:0000244">
    <property type="term" value="P:spliceosomal tri-snRNP complex assembly"/>
    <property type="evidence" value="ECO:0007669"/>
    <property type="project" value="TreeGrafter"/>
</dbReference>
<name>A0A8C2C0P0_CYPCA</name>
<dbReference type="Gene3D" id="1.25.40.550">
    <property type="entry name" value="Aar2, C-terminal domain-like"/>
    <property type="match status" value="1"/>
</dbReference>
<protein>
    <recommendedName>
        <fullName evidence="1">AAR2 C-terminal domain-containing protein</fullName>
    </recommendedName>
</protein>
<dbReference type="Pfam" id="PF05282">
    <property type="entry name" value="AAR2"/>
    <property type="match status" value="1"/>
</dbReference>
<evidence type="ECO:0000313" key="3">
    <source>
        <dbReference type="Proteomes" id="UP000694701"/>
    </source>
</evidence>
<feature type="domain" description="AAR2 C-terminal" evidence="1">
    <location>
        <begin position="89"/>
        <end position="132"/>
    </location>
</feature>
<dbReference type="InterPro" id="IPR038514">
    <property type="entry name" value="AAR2_C_sf"/>
</dbReference>
<dbReference type="PANTHER" id="PTHR12689:SF4">
    <property type="entry name" value="PROTEIN AAR2 HOMOLOG"/>
    <property type="match status" value="1"/>
</dbReference>
<dbReference type="InterPro" id="IPR033648">
    <property type="entry name" value="AAR2_C"/>
</dbReference>
<organism evidence="2 3">
    <name type="scientific">Cyprinus carpio</name>
    <name type="common">Common carp</name>
    <dbReference type="NCBI Taxonomy" id="7962"/>
    <lineage>
        <taxon>Eukaryota</taxon>
        <taxon>Metazoa</taxon>
        <taxon>Chordata</taxon>
        <taxon>Craniata</taxon>
        <taxon>Vertebrata</taxon>
        <taxon>Euteleostomi</taxon>
        <taxon>Actinopterygii</taxon>
        <taxon>Neopterygii</taxon>
        <taxon>Teleostei</taxon>
        <taxon>Ostariophysi</taxon>
        <taxon>Cypriniformes</taxon>
        <taxon>Cyprinidae</taxon>
        <taxon>Cyprininae</taxon>
        <taxon>Cyprinus</taxon>
    </lineage>
</organism>
<dbReference type="Ensembl" id="ENSCCRT00020006006.1">
    <property type="protein sequence ID" value="ENSCCRP00020005308.1"/>
    <property type="gene ID" value="ENSCCRG00020002987.1"/>
</dbReference>
<accession>A0A8C2C0P0</accession>
<evidence type="ECO:0000313" key="2">
    <source>
        <dbReference type="Ensembl" id="ENSCCRP00020005308.1"/>
    </source>
</evidence>
<evidence type="ECO:0000259" key="1">
    <source>
        <dbReference type="Pfam" id="PF05282"/>
    </source>
</evidence>
<sequence>MAGMDMVPEVARGLFSDGATLVLLGVPQGSVVFAFIDVVPELQLTHTKDHEQQNLPRNDQECQSMQEGLDRLPRMRQREGTELRFSSIQAYPPGATPAPITQCNSVLERHHKEQPLSVLGELQFAFVCFLIVRKRMFYAMKLAAFHLTKKFVWDFDADPDAVVVELLEGVSLD</sequence>
<dbReference type="InterPro" id="IPR007946">
    <property type="entry name" value="AAR2"/>
</dbReference>
<dbReference type="CDD" id="cd13778">
    <property type="entry name" value="Aar2_C"/>
    <property type="match status" value="1"/>
</dbReference>
<proteinExistence type="predicted"/>
<dbReference type="PANTHER" id="PTHR12689">
    <property type="entry name" value="A1 CISTRON SPLICING FACTOR AAR2-RELATED"/>
    <property type="match status" value="1"/>
</dbReference>
<reference evidence="2" key="1">
    <citation type="submission" date="2025-08" db="UniProtKB">
        <authorList>
            <consortium name="Ensembl"/>
        </authorList>
    </citation>
    <scope>IDENTIFICATION</scope>
</reference>
<dbReference type="Proteomes" id="UP000694701">
    <property type="component" value="Unplaced"/>
</dbReference>